<name>A0A9Q9D8U8_ENSAD</name>
<dbReference type="SUPFAM" id="SSF51905">
    <property type="entry name" value="FAD/NAD(P)-binding domain"/>
    <property type="match status" value="1"/>
</dbReference>
<dbReference type="InterPro" id="IPR036188">
    <property type="entry name" value="FAD/NAD-bd_sf"/>
</dbReference>
<protein>
    <submittedName>
        <fullName evidence="3">FAD-binding oxidoreductase</fullName>
    </submittedName>
</protein>
<dbReference type="PANTHER" id="PTHR13847:SF289">
    <property type="entry name" value="GLYCINE OXIDASE"/>
    <property type="match status" value="1"/>
</dbReference>
<accession>A0A9Q9D8U8</accession>
<keyword evidence="1" id="KW-0560">Oxidoreductase</keyword>
<dbReference type="PANTHER" id="PTHR13847">
    <property type="entry name" value="SARCOSINE DEHYDROGENASE-RELATED"/>
    <property type="match status" value="1"/>
</dbReference>
<dbReference type="Proteomes" id="UP001055460">
    <property type="component" value="Chromosome"/>
</dbReference>
<gene>
    <name evidence="3" type="ORF">NE863_12835</name>
</gene>
<evidence type="ECO:0000313" key="3">
    <source>
        <dbReference type="EMBL" id="USJ22196.1"/>
    </source>
</evidence>
<evidence type="ECO:0000313" key="4">
    <source>
        <dbReference type="Proteomes" id="UP001055460"/>
    </source>
</evidence>
<evidence type="ECO:0000259" key="2">
    <source>
        <dbReference type="Pfam" id="PF01266"/>
    </source>
</evidence>
<dbReference type="Gene3D" id="3.30.9.10">
    <property type="entry name" value="D-Amino Acid Oxidase, subunit A, domain 2"/>
    <property type="match status" value="1"/>
</dbReference>
<proteinExistence type="predicted"/>
<reference evidence="3" key="1">
    <citation type="submission" date="2022-06" db="EMBL/GenBank/DDBJ databases">
        <title>Physiological and biochemical characterization and genomic elucidation of a strain of the genus Ensifer adhaerens M8 that combines arsenic oxidation and chromium reduction.</title>
        <authorList>
            <person name="Li X."/>
            <person name="Yu c."/>
        </authorList>
    </citation>
    <scope>NUCLEOTIDE SEQUENCE</scope>
    <source>
        <strain evidence="3">M8</strain>
    </source>
</reference>
<organism evidence="3 4">
    <name type="scientific">Ensifer adhaerens</name>
    <name type="common">Sinorhizobium morelense</name>
    <dbReference type="NCBI Taxonomy" id="106592"/>
    <lineage>
        <taxon>Bacteria</taxon>
        <taxon>Pseudomonadati</taxon>
        <taxon>Pseudomonadota</taxon>
        <taxon>Alphaproteobacteria</taxon>
        <taxon>Hyphomicrobiales</taxon>
        <taxon>Rhizobiaceae</taxon>
        <taxon>Sinorhizobium/Ensifer group</taxon>
        <taxon>Ensifer</taxon>
    </lineage>
</organism>
<dbReference type="RefSeq" id="WP_090298367.1">
    <property type="nucleotide sequence ID" value="NZ_CAXURO020000001.1"/>
</dbReference>
<evidence type="ECO:0000256" key="1">
    <source>
        <dbReference type="ARBA" id="ARBA00023002"/>
    </source>
</evidence>
<dbReference type="GO" id="GO:0005737">
    <property type="term" value="C:cytoplasm"/>
    <property type="evidence" value="ECO:0007669"/>
    <property type="project" value="TreeGrafter"/>
</dbReference>
<feature type="domain" description="FAD dependent oxidoreductase" evidence="2">
    <location>
        <begin position="4"/>
        <end position="347"/>
    </location>
</feature>
<sequence length="380" mass="41034">MSELLVVGGGIMGLWAAICATRRGMAVRVAEQQAIGAGASGGLLGALMPHMPDRWNDKKQFQFDALVTLEEEIAALEAETGLSTGYRRTGRLIPLAKPHLRDIALRHEQDARSHWRAADRQFHWHVKDDGPEGWPGAAAAAHGMVFDTLAARVSPRRMLAALRTALLQAPNAYLDEGRGVRRIEPERGRAELDDGTRIDFEHCIIAAGVGSFQLIDDTSVPLAETSGTAVKGQAALLRAEIDPALPVIFADGVYIIAHDDGHVAVGSTSENSFADPLSTDEQLDELLRRAVALAPRLAGAEVVERWAGLRPKATGREPMAGRHPDHPNVSVLTGGFKVSFGIAHRLARFVVEEIAGSPAIDIPDSFFCRNHIAALREKHL</sequence>
<dbReference type="OrthoDB" id="7818064at2"/>
<dbReference type="Gene3D" id="3.50.50.60">
    <property type="entry name" value="FAD/NAD(P)-binding domain"/>
    <property type="match status" value="1"/>
</dbReference>
<dbReference type="GO" id="GO:0016491">
    <property type="term" value="F:oxidoreductase activity"/>
    <property type="evidence" value="ECO:0007669"/>
    <property type="project" value="UniProtKB-KW"/>
</dbReference>
<dbReference type="Pfam" id="PF01266">
    <property type="entry name" value="DAO"/>
    <property type="match status" value="1"/>
</dbReference>
<dbReference type="AlphaFoldDB" id="A0A9Q9D8U8"/>
<dbReference type="InterPro" id="IPR006076">
    <property type="entry name" value="FAD-dep_OxRdtase"/>
</dbReference>
<dbReference type="EMBL" id="CP098807">
    <property type="protein sequence ID" value="USJ22196.1"/>
    <property type="molecule type" value="Genomic_DNA"/>
</dbReference>